<dbReference type="RefSeq" id="XP_003027084.1">
    <property type="nucleotide sequence ID" value="XM_003027038.1"/>
</dbReference>
<dbReference type="OrthoDB" id="2895734at2759"/>
<feature type="signal peptide" evidence="1">
    <location>
        <begin position="1"/>
        <end position="19"/>
    </location>
</feature>
<sequence length="132" mass="14385">MILCRTLAAALLNVAVVLAAATQSDLHVQCYKGNVATIDMNTVFSTIDAFCAKAADMAFGPHTVDSYSQRAFYVKNQVVLEIENKATCSFVPTEKECKSRMRRPLHACVSQGSWTYGGHITDGCATYTVKPQ</sequence>
<dbReference type="Proteomes" id="UP000007431">
    <property type="component" value="Unassembled WGS sequence"/>
</dbReference>
<dbReference type="InParanoid" id="D8QI76"/>
<feature type="chain" id="PRO_5003120878" evidence="1">
    <location>
        <begin position="20"/>
        <end position="132"/>
    </location>
</feature>
<accession>D8QI76</accession>
<dbReference type="EMBL" id="GL377313">
    <property type="protein sequence ID" value="EFI92181.1"/>
    <property type="molecule type" value="Genomic_DNA"/>
</dbReference>
<evidence type="ECO:0000256" key="1">
    <source>
        <dbReference type="SAM" id="SignalP"/>
    </source>
</evidence>
<dbReference type="VEuPathDB" id="FungiDB:SCHCODRAFT_02642735"/>
<keyword evidence="3" id="KW-1185">Reference proteome</keyword>
<gene>
    <name evidence="2" type="ORF">SCHCODRAFT_83439</name>
</gene>
<keyword evidence="1" id="KW-0732">Signal</keyword>
<dbReference type="AlphaFoldDB" id="D8QI76"/>
<dbReference type="GeneID" id="9593829"/>
<name>D8QI76_SCHCM</name>
<evidence type="ECO:0000313" key="3">
    <source>
        <dbReference type="Proteomes" id="UP000007431"/>
    </source>
</evidence>
<proteinExistence type="predicted"/>
<organism evidence="3">
    <name type="scientific">Schizophyllum commune (strain H4-8 / FGSC 9210)</name>
    <name type="common">Split gill fungus</name>
    <dbReference type="NCBI Taxonomy" id="578458"/>
    <lineage>
        <taxon>Eukaryota</taxon>
        <taxon>Fungi</taxon>
        <taxon>Dikarya</taxon>
        <taxon>Basidiomycota</taxon>
        <taxon>Agaricomycotina</taxon>
        <taxon>Agaricomycetes</taxon>
        <taxon>Agaricomycetidae</taxon>
        <taxon>Agaricales</taxon>
        <taxon>Schizophyllaceae</taxon>
        <taxon>Schizophyllum</taxon>
    </lineage>
</organism>
<protein>
    <submittedName>
        <fullName evidence="2">Uncharacterized protein</fullName>
    </submittedName>
</protein>
<evidence type="ECO:0000313" key="2">
    <source>
        <dbReference type="EMBL" id="EFI92181.1"/>
    </source>
</evidence>
<dbReference type="HOGENOM" id="CLU_1918298_0_0_1"/>
<dbReference type="KEGG" id="scm:SCHCO_02642735"/>
<reference evidence="2 3" key="1">
    <citation type="journal article" date="2010" name="Nat. Biotechnol.">
        <title>Genome sequence of the model mushroom Schizophyllum commune.</title>
        <authorList>
            <person name="Ohm R.A."/>
            <person name="de Jong J.F."/>
            <person name="Lugones L.G."/>
            <person name="Aerts A."/>
            <person name="Kothe E."/>
            <person name="Stajich J.E."/>
            <person name="de Vries R.P."/>
            <person name="Record E."/>
            <person name="Levasseur A."/>
            <person name="Baker S.E."/>
            <person name="Bartholomew K.A."/>
            <person name="Coutinho P.M."/>
            <person name="Erdmann S."/>
            <person name="Fowler T.J."/>
            <person name="Gathman A.C."/>
            <person name="Lombard V."/>
            <person name="Henrissat B."/>
            <person name="Knabe N."/>
            <person name="Kuees U."/>
            <person name="Lilly W.W."/>
            <person name="Lindquist E."/>
            <person name="Lucas S."/>
            <person name="Magnuson J.K."/>
            <person name="Piumi F."/>
            <person name="Raudaskoski M."/>
            <person name="Salamov A."/>
            <person name="Schmutz J."/>
            <person name="Schwarze F.W.M.R."/>
            <person name="vanKuyk P.A."/>
            <person name="Horton J.S."/>
            <person name="Grigoriev I.V."/>
            <person name="Woesten H.A.B."/>
        </authorList>
    </citation>
    <scope>NUCLEOTIDE SEQUENCE [LARGE SCALE GENOMIC DNA]</scope>
    <source>
        <strain evidence="3">H4-8 / FGSC 9210</strain>
    </source>
</reference>